<dbReference type="OrthoDB" id="9760067at2"/>
<feature type="domain" description="Transposase TnpC homeodomain" evidence="3">
    <location>
        <begin position="22"/>
        <end position="93"/>
    </location>
</feature>
<dbReference type="InterPro" id="IPR052344">
    <property type="entry name" value="Transposase-related"/>
</dbReference>
<dbReference type="Pfam" id="PF03050">
    <property type="entry name" value="DDE_Tnp_IS66"/>
    <property type="match status" value="1"/>
</dbReference>
<dbReference type="InParanoid" id="A0A1M6SYC0"/>
<dbReference type="InterPro" id="IPR024463">
    <property type="entry name" value="Transposase_TnpC_homeodom"/>
</dbReference>
<dbReference type="Proteomes" id="UP000184510">
    <property type="component" value="Unassembled WGS sequence"/>
</dbReference>
<proteinExistence type="predicted"/>
<feature type="domain" description="Transposase IS66 C-terminal" evidence="4">
    <location>
        <begin position="457"/>
        <end position="494"/>
    </location>
</feature>
<reference evidence="5 6" key="1">
    <citation type="submission" date="2016-11" db="EMBL/GenBank/DDBJ databases">
        <authorList>
            <person name="Jaros S."/>
            <person name="Januszkiewicz K."/>
            <person name="Wedrychowicz H."/>
        </authorList>
    </citation>
    <scope>NUCLEOTIDE SEQUENCE [LARGE SCALE GENOMIC DNA]</scope>
    <source>
        <strain evidence="5 6">DSM 18772</strain>
    </source>
</reference>
<evidence type="ECO:0000259" key="4">
    <source>
        <dbReference type="Pfam" id="PF13817"/>
    </source>
</evidence>
<dbReference type="PANTHER" id="PTHR33678:SF1">
    <property type="entry name" value="BLL1576 PROTEIN"/>
    <property type="match status" value="1"/>
</dbReference>
<evidence type="ECO:0000256" key="1">
    <source>
        <dbReference type="SAM" id="MobiDB-lite"/>
    </source>
</evidence>
<dbReference type="Pfam" id="PF13817">
    <property type="entry name" value="DDE_Tnp_IS66_C"/>
    <property type="match status" value="1"/>
</dbReference>
<dbReference type="RefSeq" id="WP_143185437.1">
    <property type="nucleotide sequence ID" value="NZ_FQYR01000014.1"/>
</dbReference>
<sequence length="514" mass="58586">MTGNEQDKDGIIAQLREENRLLKEKIDYLIKVIHGSSSEKLDASQLELLLDPEAAKKPEAADGNEEPPAAEELYAPRKRSTRKPRLPGNIPTIETVLIPGVVKANPGAYRQVGQKRSEKLDVTPTRYTRHVTIRPTFIEKGEAIPRWITAPAPPELLEGSFLTPSLLAHTLAAKFCDHLPFDRQEKIMARRHGIHIPRSTLCNWADFAANELEPLYKLIASDILGSDQINIDETPVDYLPKDQQGSKQGYFWVYHSKDAGVLYDWHTGRGHACLDKILAGDGSQKTRHFKGLLQCDGYSAYQTWAGQRNGVTLAGCWAHLRRKFHEALQHSPAAARILQLIQRLYRADDQYRDWLRRNNHPPEAIVYHRRRHGKKLLQQIHGEIHGLKAGHLPKSTMGKAVNYGLNQWRKLCRAFKHCGSLDNNVCENAVRPLKLGAKNWLFVGNEDTGWRSAVIFTLIENIRRAGHDAYAYLKWVFEKIPHMTNQDNLRELLPKVWIRLQQDKQQTSRQETAA</sequence>
<dbReference type="InterPro" id="IPR039552">
    <property type="entry name" value="IS66_C"/>
</dbReference>
<dbReference type="NCBIfam" id="NF033517">
    <property type="entry name" value="transpos_IS66"/>
    <property type="match status" value="1"/>
</dbReference>
<organism evidence="5 6">
    <name type="scientific">Rubritalea squalenifaciens DSM 18772</name>
    <dbReference type="NCBI Taxonomy" id="1123071"/>
    <lineage>
        <taxon>Bacteria</taxon>
        <taxon>Pseudomonadati</taxon>
        <taxon>Verrucomicrobiota</taxon>
        <taxon>Verrucomicrobiia</taxon>
        <taxon>Verrucomicrobiales</taxon>
        <taxon>Rubritaleaceae</taxon>
        <taxon>Rubritalea</taxon>
    </lineage>
</organism>
<feature type="compositionally biased region" description="Basic residues" evidence="1">
    <location>
        <begin position="76"/>
        <end position="85"/>
    </location>
</feature>
<evidence type="ECO:0000313" key="6">
    <source>
        <dbReference type="Proteomes" id="UP000184510"/>
    </source>
</evidence>
<protein>
    <submittedName>
        <fullName evidence="5">Transposase</fullName>
    </submittedName>
</protein>
<dbReference type="InterPro" id="IPR004291">
    <property type="entry name" value="Transposase_IS66_central"/>
</dbReference>
<name>A0A1M6SYC0_9BACT</name>
<evidence type="ECO:0000259" key="2">
    <source>
        <dbReference type="Pfam" id="PF03050"/>
    </source>
</evidence>
<feature type="domain" description="Transposase IS66 central" evidence="2">
    <location>
        <begin position="160"/>
        <end position="447"/>
    </location>
</feature>
<dbReference type="Pfam" id="PF13007">
    <property type="entry name" value="LZ_Tnp_IS66"/>
    <property type="match status" value="1"/>
</dbReference>
<dbReference type="EMBL" id="FQYR01000014">
    <property type="protein sequence ID" value="SHK49711.1"/>
    <property type="molecule type" value="Genomic_DNA"/>
</dbReference>
<evidence type="ECO:0000313" key="5">
    <source>
        <dbReference type="EMBL" id="SHK49711.1"/>
    </source>
</evidence>
<feature type="region of interest" description="Disordered" evidence="1">
    <location>
        <begin position="52"/>
        <end position="87"/>
    </location>
</feature>
<keyword evidence="6" id="KW-1185">Reference proteome</keyword>
<accession>A0A1M6SYC0</accession>
<dbReference type="AlphaFoldDB" id="A0A1M6SYC0"/>
<evidence type="ECO:0000259" key="3">
    <source>
        <dbReference type="Pfam" id="PF13007"/>
    </source>
</evidence>
<gene>
    <name evidence="5" type="ORF">SAMN02745181_0016</name>
</gene>
<dbReference type="PANTHER" id="PTHR33678">
    <property type="entry name" value="BLL1576 PROTEIN"/>
    <property type="match status" value="1"/>
</dbReference>
<dbReference type="STRING" id="1123071.SAMN02745181_0016"/>